<dbReference type="Proteomes" id="UP001213681">
    <property type="component" value="Unassembled WGS sequence"/>
</dbReference>
<name>A0AAD6C8K3_9EURO</name>
<feature type="transmembrane region" description="Helical" evidence="4">
    <location>
        <begin position="349"/>
        <end position="372"/>
    </location>
</feature>
<dbReference type="InterPro" id="IPR036259">
    <property type="entry name" value="MFS_trans_sf"/>
</dbReference>
<evidence type="ECO:0000313" key="6">
    <source>
        <dbReference type="Proteomes" id="UP001213681"/>
    </source>
</evidence>
<comment type="caution">
    <text evidence="5">The sequence shown here is derived from an EMBL/GenBank/DDBJ whole genome shotgun (WGS) entry which is preliminary data.</text>
</comment>
<organism evidence="5 6">
    <name type="scientific">Penicillium daleae</name>
    <dbReference type="NCBI Taxonomy" id="63821"/>
    <lineage>
        <taxon>Eukaryota</taxon>
        <taxon>Fungi</taxon>
        <taxon>Dikarya</taxon>
        <taxon>Ascomycota</taxon>
        <taxon>Pezizomycotina</taxon>
        <taxon>Eurotiomycetes</taxon>
        <taxon>Eurotiomycetidae</taxon>
        <taxon>Eurotiales</taxon>
        <taxon>Aspergillaceae</taxon>
        <taxon>Penicillium</taxon>
    </lineage>
</organism>
<evidence type="ECO:0000256" key="2">
    <source>
        <dbReference type="ARBA" id="ARBA00006727"/>
    </source>
</evidence>
<keyword evidence="6" id="KW-1185">Reference proteome</keyword>
<evidence type="ECO:0008006" key="7">
    <source>
        <dbReference type="Google" id="ProtNLM"/>
    </source>
</evidence>
<dbReference type="AlphaFoldDB" id="A0AAD6C8K3"/>
<keyword evidence="4" id="KW-0812">Transmembrane</keyword>
<dbReference type="InterPro" id="IPR050327">
    <property type="entry name" value="Proton-linked_MCT"/>
</dbReference>
<feature type="transmembrane region" description="Helical" evidence="4">
    <location>
        <begin position="215"/>
        <end position="235"/>
    </location>
</feature>
<evidence type="ECO:0000256" key="1">
    <source>
        <dbReference type="ARBA" id="ARBA00004141"/>
    </source>
</evidence>
<dbReference type="SUPFAM" id="SSF103473">
    <property type="entry name" value="MFS general substrate transporter"/>
    <property type="match status" value="1"/>
</dbReference>
<gene>
    <name evidence="5" type="ORF">N7458_005282</name>
</gene>
<keyword evidence="4" id="KW-0472">Membrane</keyword>
<dbReference type="CDD" id="cd17352">
    <property type="entry name" value="MFS_MCT_SLC16"/>
    <property type="match status" value="1"/>
</dbReference>
<dbReference type="Gene3D" id="1.20.1250.20">
    <property type="entry name" value="MFS general substrate transporter like domains"/>
    <property type="match status" value="2"/>
</dbReference>
<dbReference type="PANTHER" id="PTHR11360">
    <property type="entry name" value="MONOCARBOXYLATE TRANSPORTER"/>
    <property type="match status" value="1"/>
</dbReference>
<accession>A0AAD6C8K3</accession>
<dbReference type="InterPro" id="IPR011701">
    <property type="entry name" value="MFS"/>
</dbReference>
<evidence type="ECO:0000256" key="4">
    <source>
        <dbReference type="SAM" id="Phobius"/>
    </source>
</evidence>
<comment type="similarity">
    <text evidence="2">Belongs to the major facilitator superfamily. Monocarboxylate porter (TC 2.A.1.13) family.</text>
</comment>
<feature type="transmembrane region" description="Helical" evidence="4">
    <location>
        <begin position="259"/>
        <end position="281"/>
    </location>
</feature>
<feature type="transmembrane region" description="Helical" evidence="4">
    <location>
        <begin position="324"/>
        <end position="343"/>
    </location>
</feature>
<evidence type="ECO:0000313" key="5">
    <source>
        <dbReference type="EMBL" id="KAJ5454326.1"/>
    </source>
</evidence>
<comment type="subcellular location">
    <subcellularLocation>
        <location evidence="1">Membrane</location>
        <topology evidence="1">Multi-pass membrane protein</topology>
    </subcellularLocation>
</comment>
<reference evidence="5" key="1">
    <citation type="submission" date="2022-12" db="EMBL/GenBank/DDBJ databases">
        <authorList>
            <person name="Petersen C."/>
        </authorList>
    </citation>
    <scope>NUCLEOTIDE SEQUENCE</scope>
    <source>
        <strain evidence="5">IBT 16125</strain>
    </source>
</reference>
<dbReference type="EMBL" id="JAPVEA010000005">
    <property type="protein sequence ID" value="KAJ5454326.1"/>
    <property type="molecule type" value="Genomic_DNA"/>
</dbReference>
<dbReference type="RefSeq" id="XP_056767282.1">
    <property type="nucleotide sequence ID" value="XM_056908664.1"/>
</dbReference>
<feature type="transmembrane region" description="Helical" evidence="4">
    <location>
        <begin position="126"/>
        <end position="145"/>
    </location>
</feature>
<proteinExistence type="inferred from homology"/>
<reference evidence="5" key="2">
    <citation type="journal article" date="2023" name="IMA Fungus">
        <title>Comparative genomic study of the Penicillium genus elucidates a diverse pangenome and 15 lateral gene transfer events.</title>
        <authorList>
            <person name="Petersen C."/>
            <person name="Sorensen T."/>
            <person name="Nielsen M.R."/>
            <person name="Sondergaard T.E."/>
            <person name="Sorensen J.L."/>
            <person name="Fitzpatrick D.A."/>
            <person name="Frisvad J.C."/>
            <person name="Nielsen K.L."/>
        </authorList>
    </citation>
    <scope>NUCLEOTIDE SEQUENCE</scope>
    <source>
        <strain evidence="5">IBT 16125</strain>
    </source>
</reference>
<feature type="transmembrane region" description="Helical" evidence="4">
    <location>
        <begin position="53"/>
        <end position="74"/>
    </location>
</feature>
<sequence length="508" mass="55169">MADNTPVDVIQSHQDDDRDSVADSKHEHDISAPVEPQTDPDEKYTRDVPPDGGYGWVCVACVFWINAHTWGINSSYGVFLSYYLSHNVFPNTTALSYAFTGGLSISCALLVAPLATWLIQVFGTRLVVNLGVFFETLSLIGSSFATQKWHIFLSQGVCFGWGMGFLFVGSVGIAPQWFLKRRSFAMSITAAGSGVGGLMYSLAVGAIIPRLGLGWAFRILGIISCVVNLVCGNLLRDRNKLVGSRLTAFHFPLLRRPEFLLFLGWGVFSMLGYVALLFSVANFALSVGLTPHQGSIVSALLNLGQGLGRPIVGMFSDRLGRINIATVLTFVCGLFCLVIWIFADSMGVVCFFVVLVGTVSGTYWATVSPVLAEIIGLRDLPSGLSITWLTLVAPCTVSEAIALELRTTKVGGGVSYLHIQIFTGFVYIGASLCLWVVRGWKVGELERAQQRREFVAREEALTNAENSDGEKQDSPAAIAFTTSSDGATDAQIWAPFSLMRRMVALKRV</sequence>
<dbReference type="Pfam" id="PF07690">
    <property type="entry name" value="MFS_1"/>
    <property type="match status" value="1"/>
</dbReference>
<feature type="transmembrane region" description="Helical" evidence="4">
    <location>
        <begin position="415"/>
        <end position="437"/>
    </location>
</feature>
<dbReference type="GO" id="GO:0016020">
    <property type="term" value="C:membrane"/>
    <property type="evidence" value="ECO:0007669"/>
    <property type="project" value="UniProtKB-SubCell"/>
</dbReference>
<dbReference type="GeneID" id="81598907"/>
<feature type="transmembrane region" description="Helical" evidence="4">
    <location>
        <begin position="185"/>
        <end position="209"/>
    </location>
</feature>
<dbReference type="PANTHER" id="PTHR11360:SF315">
    <property type="entry name" value="TRANSPORTER MCH2-RELATED"/>
    <property type="match status" value="1"/>
</dbReference>
<protein>
    <recommendedName>
        <fullName evidence="7">Major facilitator superfamily (MFS) profile domain-containing protein</fullName>
    </recommendedName>
</protein>
<evidence type="ECO:0000256" key="3">
    <source>
        <dbReference type="SAM" id="MobiDB-lite"/>
    </source>
</evidence>
<keyword evidence="4" id="KW-1133">Transmembrane helix</keyword>
<feature type="transmembrane region" description="Helical" evidence="4">
    <location>
        <begin position="151"/>
        <end position="173"/>
    </location>
</feature>
<feature type="region of interest" description="Disordered" evidence="3">
    <location>
        <begin position="1"/>
        <end position="46"/>
    </location>
</feature>
<feature type="compositionally biased region" description="Basic and acidic residues" evidence="3">
    <location>
        <begin position="13"/>
        <end position="30"/>
    </location>
</feature>
<feature type="transmembrane region" description="Helical" evidence="4">
    <location>
        <begin position="94"/>
        <end position="119"/>
    </location>
</feature>
<dbReference type="GO" id="GO:0022857">
    <property type="term" value="F:transmembrane transporter activity"/>
    <property type="evidence" value="ECO:0007669"/>
    <property type="project" value="InterPro"/>
</dbReference>